<comment type="subcellular location">
    <subcellularLocation>
        <location evidence="4">Cytoplasm</location>
    </subcellularLocation>
</comment>
<dbReference type="HAMAP" id="MF_00693">
    <property type="entry name" value="Transcrip_reg_TACO1"/>
    <property type="match status" value="1"/>
</dbReference>
<dbReference type="InterPro" id="IPR048300">
    <property type="entry name" value="TACO1_YebC-like_2nd/3rd_dom"/>
</dbReference>
<accession>A0A1F7HKW9</accession>
<keyword evidence="2 4" id="KW-0805">Transcription regulation</keyword>
<dbReference type="InterPro" id="IPR029072">
    <property type="entry name" value="YebC-like"/>
</dbReference>
<evidence type="ECO:0000313" key="7">
    <source>
        <dbReference type="EMBL" id="OGK31616.1"/>
    </source>
</evidence>
<feature type="domain" description="TACO1/YebC-like N-terminal" evidence="6">
    <location>
        <begin position="5"/>
        <end position="74"/>
    </location>
</feature>
<evidence type="ECO:0000259" key="6">
    <source>
        <dbReference type="Pfam" id="PF20772"/>
    </source>
</evidence>
<dbReference type="Gene3D" id="3.30.70.980">
    <property type="match status" value="2"/>
</dbReference>
<keyword evidence="4" id="KW-0238">DNA-binding</keyword>
<organism evidence="7 8">
    <name type="scientific">Candidatus Roizmanbacteria bacterium RIFCSPHIGHO2_02_FULL_43_11</name>
    <dbReference type="NCBI Taxonomy" id="1802043"/>
    <lineage>
        <taxon>Bacteria</taxon>
        <taxon>Candidatus Roizmaniibacteriota</taxon>
    </lineage>
</organism>
<dbReference type="Pfam" id="PF20772">
    <property type="entry name" value="TACO1_YebC_N"/>
    <property type="match status" value="1"/>
</dbReference>
<keyword evidence="4" id="KW-0963">Cytoplasm</keyword>
<comment type="caution">
    <text evidence="7">The sequence shown here is derived from an EMBL/GenBank/DDBJ whole genome shotgun (WGS) entry which is preliminary data.</text>
</comment>
<dbReference type="InterPro" id="IPR026564">
    <property type="entry name" value="Transcrip_reg_TACO1-like_dom3"/>
</dbReference>
<name>A0A1F7HKW9_9BACT</name>
<evidence type="ECO:0000256" key="3">
    <source>
        <dbReference type="ARBA" id="ARBA00023163"/>
    </source>
</evidence>
<dbReference type="NCBIfam" id="TIGR01033">
    <property type="entry name" value="YebC/PmpR family DNA-binding transcriptional regulator"/>
    <property type="match status" value="1"/>
</dbReference>
<dbReference type="AlphaFoldDB" id="A0A1F7HKW9"/>
<evidence type="ECO:0000256" key="4">
    <source>
        <dbReference type="HAMAP-Rule" id="MF_00693"/>
    </source>
</evidence>
<dbReference type="PANTHER" id="PTHR12532">
    <property type="entry name" value="TRANSLATIONAL ACTIVATOR OF CYTOCHROME C OXIDASE 1"/>
    <property type="match status" value="1"/>
</dbReference>
<dbReference type="InterPro" id="IPR017856">
    <property type="entry name" value="Integrase-like_N"/>
</dbReference>
<evidence type="ECO:0000313" key="8">
    <source>
        <dbReference type="Proteomes" id="UP000178098"/>
    </source>
</evidence>
<dbReference type="InterPro" id="IPR002876">
    <property type="entry name" value="Transcrip_reg_TACO1-like"/>
</dbReference>
<dbReference type="SUPFAM" id="SSF75625">
    <property type="entry name" value="YebC-like"/>
    <property type="match status" value="1"/>
</dbReference>
<dbReference type="Pfam" id="PF01709">
    <property type="entry name" value="Transcrip_reg"/>
    <property type="match status" value="1"/>
</dbReference>
<evidence type="ECO:0000256" key="1">
    <source>
        <dbReference type="ARBA" id="ARBA00008724"/>
    </source>
</evidence>
<comment type="similarity">
    <text evidence="1 4">Belongs to the TACO1 family.</text>
</comment>
<protein>
    <recommendedName>
        <fullName evidence="4">Probable transcriptional regulatory protein A3D08_03460</fullName>
    </recommendedName>
</protein>
<dbReference type="Gene3D" id="1.10.10.200">
    <property type="match status" value="1"/>
</dbReference>
<dbReference type="FunFam" id="1.10.10.200:FF:000002">
    <property type="entry name" value="Probable transcriptional regulatory protein CLM62_37755"/>
    <property type="match status" value="1"/>
</dbReference>
<dbReference type="EMBL" id="MFZT01000013">
    <property type="protein sequence ID" value="OGK31616.1"/>
    <property type="molecule type" value="Genomic_DNA"/>
</dbReference>
<feature type="domain" description="TACO1/YebC-like second and third" evidence="5">
    <location>
        <begin position="84"/>
        <end position="234"/>
    </location>
</feature>
<dbReference type="GO" id="GO:0003677">
    <property type="term" value="F:DNA binding"/>
    <property type="evidence" value="ECO:0007669"/>
    <property type="project" value="UniProtKB-UniRule"/>
</dbReference>
<dbReference type="InterPro" id="IPR049083">
    <property type="entry name" value="TACO1_YebC_N"/>
</dbReference>
<proteinExistence type="inferred from homology"/>
<gene>
    <name evidence="7" type="ORF">A3D08_03460</name>
</gene>
<dbReference type="NCBIfam" id="NF009044">
    <property type="entry name" value="PRK12378.1"/>
    <property type="match status" value="1"/>
</dbReference>
<dbReference type="Proteomes" id="UP000178098">
    <property type="component" value="Unassembled WGS sequence"/>
</dbReference>
<evidence type="ECO:0000259" key="5">
    <source>
        <dbReference type="Pfam" id="PF01709"/>
    </source>
</evidence>
<evidence type="ECO:0000256" key="2">
    <source>
        <dbReference type="ARBA" id="ARBA00023015"/>
    </source>
</evidence>
<keyword evidence="3 4" id="KW-0804">Transcription</keyword>
<dbReference type="GO" id="GO:0006355">
    <property type="term" value="P:regulation of DNA-templated transcription"/>
    <property type="evidence" value="ECO:0007669"/>
    <property type="project" value="UniProtKB-UniRule"/>
</dbReference>
<reference evidence="7 8" key="1">
    <citation type="journal article" date="2016" name="Nat. Commun.">
        <title>Thousands of microbial genomes shed light on interconnected biogeochemical processes in an aquifer system.</title>
        <authorList>
            <person name="Anantharaman K."/>
            <person name="Brown C.T."/>
            <person name="Hug L.A."/>
            <person name="Sharon I."/>
            <person name="Castelle C.J."/>
            <person name="Probst A.J."/>
            <person name="Thomas B.C."/>
            <person name="Singh A."/>
            <person name="Wilkins M.J."/>
            <person name="Karaoz U."/>
            <person name="Brodie E.L."/>
            <person name="Williams K.H."/>
            <person name="Hubbard S.S."/>
            <person name="Banfield J.F."/>
        </authorList>
    </citation>
    <scope>NUCLEOTIDE SEQUENCE [LARGE SCALE GENOMIC DNA]</scope>
</reference>
<dbReference type="GO" id="GO:0005737">
    <property type="term" value="C:cytoplasm"/>
    <property type="evidence" value="ECO:0007669"/>
    <property type="project" value="UniProtKB-SubCell"/>
</dbReference>
<dbReference type="PANTHER" id="PTHR12532:SF0">
    <property type="entry name" value="TRANSLATIONAL ACTIVATOR OF CYTOCHROME C OXIDASE 1"/>
    <property type="match status" value="1"/>
</dbReference>
<sequence length="239" mass="26594">MSGHSKWANIKRKKEVKDATRSNVFTKMARLISSAVSEGGGITDPDKNFKLRLATERARAVNMPKDTIKRAIDKEVRPEEGTLHEVVYEAFGPGNVAFIITALTDNPNRTISEVRHALERNGGKLASQNAVSYLFQKCGIIEIEKTDDNESQIFAISDQLSGIDIEDTEMSYILYIPFENLGRAHEVLGTTKTKSLDVYYLALSPIEVSTNVYTKVEQLVEKLEDLDDVQGVYHAGIEG</sequence>